<dbReference type="InterPro" id="IPR035969">
    <property type="entry name" value="Rab-GAP_TBC_sf"/>
</dbReference>
<organism evidence="2 3">
    <name type="scientific">Stegodyphus mimosarum</name>
    <name type="common">African social velvet spider</name>
    <dbReference type="NCBI Taxonomy" id="407821"/>
    <lineage>
        <taxon>Eukaryota</taxon>
        <taxon>Metazoa</taxon>
        <taxon>Ecdysozoa</taxon>
        <taxon>Arthropoda</taxon>
        <taxon>Chelicerata</taxon>
        <taxon>Arachnida</taxon>
        <taxon>Araneae</taxon>
        <taxon>Araneomorphae</taxon>
        <taxon>Entelegynae</taxon>
        <taxon>Eresoidea</taxon>
        <taxon>Eresidae</taxon>
        <taxon>Stegodyphus</taxon>
    </lineage>
</organism>
<feature type="compositionally biased region" description="Polar residues" evidence="1">
    <location>
        <begin position="226"/>
        <end position="248"/>
    </location>
</feature>
<proteinExistence type="predicted"/>
<gene>
    <name evidence="2" type="ORF">X975_19384</name>
</gene>
<feature type="non-terminal residue" evidence="2">
    <location>
        <position position="288"/>
    </location>
</feature>
<sequence>MEPIDASQGLTAEIWHQMHNDSRVTDSAEVYRLTYFGGVDPTIRKEVWPYLLGHYEFGSSQDEREKHNTDIQTSYETTMSEWLAVEAIVRQRDKEIMAANLAKLSSESTNSEIPLVGPKDANLSNEVFEDLSSGEYYDHPDEEDIPEVPEEEDTATDKKDEVKVTDQSSVIENTEGNVDQKADEEDSENISQKNGEKQRARLRHMQAIESQSIIITNPSVDVGNPVSPSQVHTPSENIDESVNSNSCETLLEEKTEDSAVPEESGVSSQLQEVEGSSQQQETEGSSQL</sequence>
<evidence type="ECO:0000313" key="3">
    <source>
        <dbReference type="Proteomes" id="UP000054359"/>
    </source>
</evidence>
<feature type="compositionally biased region" description="Acidic residues" evidence="1">
    <location>
        <begin position="140"/>
        <end position="154"/>
    </location>
</feature>
<feature type="region of interest" description="Disordered" evidence="1">
    <location>
        <begin position="216"/>
        <end position="288"/>
    </location>
</feature>
<feature type="region of interest" description="Disordered" evidence="1">
    <location>
        <begin position="134"/>
        <end position="204"/>
    </location>
</feature>
<evidence type="ECO:0000313" key="2">
    <source>
        <dbReference type="EMBL" id="KFM69456.1"/>
    </source>
</evidence>
<protein>
    <submittedName>
        <fullName evidence="2">Small G protein signaling modulator 1</fullName>
    </submittedName>
</protein>
<accession>A0A087TWG7</accession>
<feature type="compositionally biased region" description="Basic and acidic residues" evidence="1">
    <location>
        <begin position="155"/>
        <end position="164"/>
    </location>
</feature>
<feature type="compositionally biased region" description="Low complexity" evidence="1">
    <location>
        <begin position="266"/>
        <end position="288"/>
    </location>
</feature>
<dbReference type="OrthoDB" id="10264062at2759"/>
<dbReference type="STRING" id="407821.A0A087TWG7"/>
<reference evidence="2 3" key="1">
    <citation type="submission" date="2013-11" db="EMBL/GenBank/DDBJ databases">
        <title>Genome sequencing of Stegodyphus mimosarum.</title>
        <authorList>
            <person name="Bechsgaard J."/>
        </authorList>
    </citation>
    <scope>NUCLEOTIDE SEQUENCE [LARGE SCALE GENOMIC DNA]</scope>
</reference>
<dbReference type="AlphaFoldDB" id="A0A087TWG7"/>
<keyword evidence="3" id="KW-1185">Reference proteome</keyword>
<dbReference type="EMBL" id="KK117073">
    <property type="protein sequence ID" value="KFM69456.1"/>
    <property type="molecule type" value="Genomic_DNA"/>
</dbReference>
<dbReference type="SUPFAM" id="SSF47923">
    <property type="entry name" value="Ypt/Rab-GAP domain of gyp1p"/>
    <property type="match status" value="1"/>
</dbReference>
<evidence type="ECO:0000256" key="1">
    <source>
        <dbReference type="SAM" id="MobiDB-lite"/>
    </source>
</evidence>
<name>A0A087TWG7_STEMI</name>
<feature type="compositionally biased region" description="Polar residues" evidence="1">
    <location>
        <begin position="167"/>
        <end position="177"/>
    </location>
</feature>
<dbReference type="Proteomes" id="UP000054359">
    <property type="component" value="Unassembled WGS sequence"/>
</dbReference>